<dbReference type="EMBL" id="CP003857">
    <property type="protein sequence ID" value="AGU77141.1"/>
    <property type="molecule type" value="Genomic_DNA"/>
</dbReference>
<feature type="transmembrane region" description="Helical" evidence="5">
    <location>
        <begin position="32"/>
        <end position="54"/>
    </location>
</feature>
<name>T1ZHC9_STRIT</name>
<evidence type="ECO:0000256" key="2">
    <source>
        <dbReference type="ARBA" id="ARBA00022692"/>
    </source>
</evidence>
<evidence type="ECO:0000313" key="7">
    <source>
        <dbReference type="EMBL" id="AGU77141.1"/>
    </source>
</evidence>
<evidence type="ECO:0000256" key="4">
    <source>
        <dbReference type="ARBA" id="ARBA00023136"/>
    </source>
</evidence>
<keyword evidence="8" id="KW-1185">Reference proteome</keyword>
<keyword evidence="2 5" id="KW-0812">Transmembrane</keyword>
<proteinExistence type="predicted"/>
<protein>
    <recommendedName>
        <fullName evidence="6">RDD domain-containing protein</fullName>
    </recommendedName>
</protein>
<dbReference type="Proteomes" id="UP000016233">
    <property type="component" value="Chromosome"/>
</dbReference>
<evidence type="ECO:0000313" key="8">
    <source>
        <dbReference type="Proteomes" id="UP000016233"/>
    </source>
</evidence>
<dbReference type="eggNOG" id="COG1714">
    <property type="taxonomic scope" value="Bacteria"/>
</dbReference>
<feature type="domain" description="RDD" evidence="6">
    <location>
        <begin position="39"/>
        <end position="172"/>
    </location>
</feature>
<organism evidence="7 8">
    <name type="scientific">Streptococcus intermedius B196</name>
    <dbReference type="NCBI Taxonomy" id="862967"/>
    <lineage>
        <taxon>Bacteria</taxon>
        <taxon>Bacillati</taxon>
        <taxon>Bacillota</taxon>
        <taxon>Bacilli</taxon>
        <taxon>Lactobacillales</taxon>
        <taxon>Streptococcaceae</taxon>
        <taxon>Streptococcus</taxon>
        <taxon>Streptococcus anginosus group</taxon>
    </lineage>
</organism>
<comment type="subcellular location">
    <subcellularLocation>
        <location evidence="1">Membrane</location>
        <topology evidence="1">Multi-pass membrane protein</topology>
    </subcellularLocation>
</comment>
<dbReference type="PATRIC" id="fig|862967.3.peg.1829"/>
<accession>T1ZHC9</accession>
<evidence type="ECO:0000256" key="3">
    <source>
        <dbReference type="ARBA" id="ARBA00022989"/>
    </source>
</evidence>
<dbReference type="HOGENOM" id="CLU_129716_0_0_9"/>
<dbReference type="GO" id="GO:0016020">
    <property type="term" value="C:membrane"/>
    <property type="evidence" value="ECO:0007669"/>
    <property type="project" value="UniProtKB-SubCell"/>
</dbReference>
<keyword evidence="3 5" id="KW-1133">Transmembrane helix</keyword>
<keyword evidence="4 5" id="KW-0472">Membrane</keyword>
<dbReference type="OrthoDB" id="1450430at2"/>
<dbReference type="KEGG" id="sib:SIR_1810"/>
<dbReference type="Pfam" id="PF06271">
    <property type="entry name" value="RDD"/>
    <property type="match status" value="1"/>
</dbReference>
<gene>
    <name evidence="7" type="ORF">SIR_1810</name>
</gene>
<evidence type="ECO:0000256" key="1">
    <source>
        <dbReference type="ARBA" id="ARBA00004141"/>
    </source>
</evidence>
<reference evidence="7 8" key="1">
    <citation type="journal article" date="2013" name="BMC Genomics">
        <title>Phylogenetic relationship and virulence inference of Streptococcus Anginosus Group: curated annotation and whole-genome comparative analysis support distinct species designation.</title>
        <authorList>
            <person name="Olson A.B."/>
            <person name="Kent H."/>
            <person name="Sibley C.D."/>
            <person name="Grinwis M.E."/>
            <person name="Mabon P."/>
            <person name="Ouellette C."/>
            <person name="Tyson S."/>
            <person name="Graham M."/>
            <person name="Tyler S.D."/>
            <person name="Van Domselaar G."/>
            <person name="Surette M.G."/>
            <person name="Corbett C.R."/>
        </authorList>
    </citation>
    <scope>NUCLEOTIDE SEQUENCE [LARGE SCALE GENOMIC DNA]</scope>
    <source>
        <strain evidence="7 8">B196</strain>
    </source>
</reference>
<feature type="transmembrane region" description="Helical" evidence="5">
    <location>
        <begin position="66"/>
        <end position="86"/>
    </location>
</feature>
<evidence type="ECO:0000256" key="5">
    <source>
        <dbReference type="SAM" id="Phobius"/>
    </source>
</evidence>
<evidence type="ECO:0000259" key="6">
    <source>
        <dbReference type="Pfam" id="PF06271"/>
    </source>
</evidence>
<dbReference type="InterPro" id="IPR010432">
    <property type="entry name" value="RDD"/>
</dbReference>
<feature type="transmembrane region" description="Helical" evidence="5">
    <location>
        <begin position="137"/>
        <end position="159"/>
    </location>
</feature>
<dbReference type="AlphaFoldDB" id="T1ZHC9"/>
<sequence>MRILSKKMLKMKLKTDNPIPVKARLKELFGDWLFISGYLIFLFLLTMGFYNLILGGIPTFTEAQNQLLAFSTSVLPLTVIFAWLDYRKGSFGKRWVGLQLIYKHKSFAHSVLRSAIKFFPWQLGHMGAIHSAYQADAWSIFLSTSAGILLLSFLLMGLLRKDKCHPADLLAGTQVQLQD</sequence>